<keyword evidence="2" id="KW-0732">Signal</keyword>
<dbReference type="InterPro" id="IPR016662">
    <property type="entry name" value="Acyl-CoA_thioEstase_long-chain"/>
</dbReference>
<proteinExistence type="predicted"/>
<feature type="chain" id="PRO_5037584783" evidence="2">
    <location>
        <begin position="29"/>
        <end position="328"/>
    </location>
</feature>
<feature type="active site" description="Charge relay system" evidence="1">
    <location>
        <position position="147"/>
    </location>
</feature>
<dbReference type="RefSeq" id="WP_207868592.1">
    <property type="nucleotide sequence ID" value="NZ_CP062222.1"/>
</dbReference>
<dbReference type="Pfam" id="PF08840">
    <property type="entry name" value="BAAT_C"/>
    <property type="match status" value="1"/>
</dbReference>
<dbReference type="PANTHER" id="PTHR10824">
    <property type="entry name" value="ACYL-COENZYME A THIOESTERASE-RELATED"/>
    <property type="match status" value="1"/>
</dbReference>
<dbReference type="GO" id="GO:0006631">
    <property type="term" value="P:fatty acid metabolic process"/>
    <property type="evidence" value="ECO:0007669"/>
    <property type="project" value="TreeGrafter"/>
</dbReference>
<feature type="domain" description="BAAT/Acyl-CoA thioester hydrolase C-terminal" evidence="3">
    <location>
        <begin position="126"/>
        <end position="327"/>
    </location>
</feature>
<sequence>MPNALPVASFVSASAVLFGAFVPTGTVAAAQTPPATQQAAAPAVRLATQVIREEGLVAEYFAPVAASRASAGAVIVLGGSEGGLSGSRGLARHLADEGFAAIAVSYFGEPGQQAKLDQVPIEPVGRALAWLKARTDIRGPIAIMGISKGAELALLIASREPRIGAVVVGVPSSVVWAGIDMAGGPVGSSWTANGQPLPYVHYDLSKGFTGVFNLYNDSLTAAPAEARIPVENIHGPVMMISGQADSLWPSSRMAAEVEERLNDHQFAWPVVSIAYPDAGHAAFGIPVAADAPGLERATYLGGTVPGLVAARADGWPRVLAFLRTALNP</sequence>
<feature type="active site" description="Charge relay system" evidence="1">
    <location>
        <position position="245"/>
    </location>
</feature>
<accession>A0A975C253</accession>
<dbReference type="InterPro" id="IPR014940">
    <property type="entry name" value="BAAT_C"/>
</dbReference>
<gene>
    <name evidence="4" type="ORF">IFJ75_12880</name>
</gene>
<dbReference type="EMBL" id="CP062222">
    <property type="protein sequence ID" value="QTC90172.1"/>
    <property type="molecule type" value="Genomic_DNA"/>
</dbReference>
<dbReference type="GO" id="GO:0006637">
    <property type="term" value="P:acyl-CoA metabolic process"/>
    <property type="evidence" value="ECO:0007669"/>
    <property type="project" value="InterPro"/>
</dbReference>
<evidence type="ECO:0000256" key="2">
    <source>
        <dbReference type="SAM" id="SignalP"/>
    </source>
</evidence>
<evidence type="ECO:0000313" key="5">
    <source>
        <dbReference type="Proteomes" id="UP000663918"/>
    </source>
</evidence>
<feature type="active site" description="Charge relay system" evidence="1">
    <location>
        <position position="280"/>
    </location>
</feature>
<organism evidence="4 5">
    <name type="scientific">Brevundimonas goettingensis</name>
    <dbReference type="NCBI Taxonomy" id="2774190"/>
    <lineage>
        <taxon>Bacteria</taxon>
        <taxon>Pseudomonadati</taxon>
        <taxon>Pseudomonadota</taxon>
        <taxon>Alphaproteobacteria</taxon>
        <taxon>Caulobacterales</taxon>
        <taxon>Caulobacteraceae</taxon>
        <taxon>Brevundimonas</taxon>
    </lineage>
</organism>
<dbReference type="PIRSF" id="PIRSF016521">
    <property type="entry name" value="Acyl-CoA_hydro"/>
    <property type="match status" value="1"/>
</dbReference>
<reference evidence="4" key="1">
    <citation type="submission" date="2020-09" db="EMBL/GenBank/DDBJ databases">
        <title>Brevundimonas sp. LVF2 isolated from a puddle in Goettingen, Germany.</title>
        <authorList>
            <person name="Friedrich I."/>
            <person name="Klassen A."/>
            <person name="Hannes N."/>
            <person name="Schneider D."/>
            <person name="Hertel R."/>
            <person name="Daniel R."/>
        </authorList>
    </citation>
    <scope>NUCLEOTIDE SEQUENCE</scope>
    <source>
        <strain evidence="4">LVF2</strain>
    </source>
</reference>
<feature type="signal peptide" evidence="2">
    <location>
        <begin position="1"/>
        <end position="28"/>
    </location>
</feature>
<dbReference type="Gene3D" id="3.40.50.1820">
    <property type="entry name" value="alpha/beta hydrolase"/>
    <property type="match status" value="1"/>
</dbReference>
<dbReference type="GO" id="GO:0047617">
    <property type="term" value="F:fatty acyl-CoA hydrolase activity"/>
    <property type="evidence" value="ECO:0007669"/>
    <property type="project" value="TreeGrafter"/>
</dbReference>
<keyword evidence="5" id="KW-1185">Reference proteome</keyword>
<evidence type="ECO:0000259" key="3">
    <source>
        <dbReference type="Pfam" id="PF08840"/>
    </source>
</evidence>
<dbReference type="PANTHER" id="PTHR10824:SF4">
    <property type="entry name" value="ACYL-COENZYME A THIOESTERASE 1-LIKE"/>
    <property type="match status" value="1"/>
</dbReference>
<name>A0A975C253_9CAUL</name>
<dbReference type="KEGG" id="bgoe:IFJ75_12880"/>
<dbReference type="SUPFAM" id="SSF53474">
    <property type="entry name" value="alpha/beta-Hydrolases"/>
    <property type="match status" value="1"/>
</dbReference>
<dbReference type="AlphaFoldDB" id="A0A975C253"/>
<dbReference type="InterPro" id="IPR029058">
    <property type="entry name" value="AB_hydrolase_fold"/>
</dbReference>
<dbReference type="Proteomes" id="UP000663918">
    <property type="component" value="Chromosome"/>
</dbReference>
<evidence type="ECO:0000256" key="1">
    <source>
        <dbReference type="PIRSR" id="PIRSR016521-1"/>
    </source>
</evidence>
<protein>
    <submittedName>
        <fullName evidence="4">Alpha/beta hydrolase</fullName>
    </submittedName>
</protein>
<keyword evidence="4" id="KW-0378">Hydrolase</keyword>
<evidence type="ECO:0000313" key="4">
    <source>
        <dbReference type="EMBL" id="QTC90172.1"/>
    </source>
</evidence>